<evidence type="ECO:0000256" key="1">
    <source>
        <dbReference type="SAM" id="MobiDB-lite"/>
    </source>
</evidence>
<reference evidence="3" key="1">
    <citation type="submission" date="2016-11" db="EMBL/GenBank/DDBJ databases">
        <authorList>
            <person name="Varghese N."/>
            <person name="Submissions S."/>
        </authorList>
    </citation>
    <scope>NUCLEOTIDE SEQUENCE [LARGE SCALE GENOMIC DNA]</scope>
    <source>
        <strain evidence="3">DSM 15449</strain>
    </source>
</reference>
<keyword evidence="3" id="KW-1185">Reference proteome</keyword>
<dbReference type="OrthoDB" id="5458396at2"/>
<gene>
    <name evidence="2" type="ORF">SAMN02746098_00399</name>
</gene>
<protein>
    <recommendedName>
        <fullName evidence="4">Nif11-like leader peptide domain-containing protein</fullName>
    </recommendedName>
</protein>
<name>A0A1M5QY65_9FIRM</name>
<accession>A0A1M5QY65</accession>
<sequence>MDINKFMESLGEKKEELLIKGTQCTTAEELMALAVENGLTLDRDSATVLLELMQLKTGELSDDELDSVAGGFFDKGEKSAREYGDYPSDKHNNIG</sequence>
<evidence type="ECO:0000313" key="2">
    <source>
        <dbReference type="EMBL" id="SHH18881.1"/>
    </source>
</evidence>
<dbReference type="EMBL" id="FQXJ01000003">
    <property type="protein sequence ID" value="SHH18881.1"/>
    <property type="molecule type" value="Genomic_DNA"/>
</dbReference>
<feature type="region of interest" description="Disordered" evidence="1">
    <location>
        <begin position="75"/>
        <end position="95"/>
    </location>
</feature>
<evidence type="ECO:0008006" key="4">
    <source>
        <dbReference type="Google" id="ProtNLM"/>
    </source>
</evidence>
<proteinExistence type="predicted"/>
<dbReference type="AlphaFoldDB" id="A0A1M5QY65"/>
<evidence type="ECO:0000313" key="3">
    <source>
        <dbReference type="Proteomes" id="UP000183954"/>
    </source>
</evidence>
<organism evidence="2 3">
    <name type="scientific">Desulfosporosinus lacus DSM 15449</name>
    <dbReference type="NCBI Taxonomy" id="1121420"/>
    <lineage>
        <taxon>Bacteria</taxon>
        <taxon>Bacillati</taxon>
        <taxon>Bacillota</taxon>
        <taxon>Clostridia</taxon>
        <taxon>Eubacteriales</taxon>
        <taxon>Desulfitobacteriaceae</taxon>
        <taxon>Desulfosporosinus</taxon>
    </lineage>
</organism>
<dbReference type="RefSeq" id="WP_073027444.1">
    <property type="nucleotide sequence ID" value="NZ_FQXJ01000003.1"/>
</dbReference>
<dbReference type="Proteomes" id="UP000183954">
    <property type="component" value="Unassembled WGS sequence"/>
</dbReference>